<name>A0A2U1KLJ8_ARTAN</name>
<keyword evidence="3" id="KW-1185">Reference proteome</keyword>
<feature type="domain" description="PB1" evidence="1">
    <location>
        <begin position="20"/>
        <end position="111"/>
    </location>
</feature>
<protein>
    <recommendedName>
        <fullName evidence="1">PB1 domain-containing protein</fullName>
    </recommendedName>
</protein>
<organism evidence="2 3">
    <name type="scientific">Artemisia annua</name>
    <name type="common">Sweet wormwood</name>
    <dbReference type="NCBI Taxonomy" id="35608"/>
    <lineage>
        <taxon>Eukaryota</taxon>
        <taxon>Viridiplantae</taxon>
        <taxon>Streptophyta</taxon>
        <taxon>Embryophyta</taxon>
        <taxon>Tracheophyta</taxon>
        <taxon>Spermatophyta</taxon>
        <taxon>Magnoliopsida</taxon>
        <taxon>eudicotyledons</taxon>
        <taxon>Gunneridae</taxon>
        <taxon>Pentapetalae</taxon>
        <taxon>asterids</taxon>
        <taxon>campanulids</taxon>
        <taxon>Asterales</taxon>
        <taxon>Asteraceae</taxon>
        <taxon>Asteroideae</taxon>
        <taxon>Anthemideae</taxon>
        <taxon>Artemisiinae</taxon>
        <taxon>Artemisia</taxon>
    </lineage>
</organism>
<dbReference type="OrthoDB" id="1938580at2759"/>
<dbReference type="InterPro" id="IPR053198">
    <property type="entry name" value="Gynoecium_Dev_Regulator"/>
</dbReference>
<evidence type="ECO:0000313" key="3">
    <source>
        <dbReference type="Proteomes" id="UP000245207"/>
    </source>
</evidence>
<sequence length="209" mass="23357">MEDSKIKLMISYGGKITHRTHDNKLTYSGGDTKILTLDRHVISFTHLLSKLINLMELTHNDVKVKYKLPGHDLDALVSVFDDDDVANMLYEYDVMMRRGNGGRLRLFVFFAAVTTPVTAKSVNPDFLFGFDKEYSSNNLLPVENVDVTRGGYVYPAPVVYGAPQQVVYKYIPVMSYDGMKGNNSTVMMSATSDRDMKVGANGYGSQLES</sequence>
<evidence type="ECO:0000259" key="1">
    <source>
        <dbReference type="SMART" id="SM00666"/>
    </source>
</evidence>
<reference evidence="2 3" key="1">
    <citation type="journal article" date="2018" name="Mol. Plant">
        <title>The genome of Artemisia annua provides insight into the evolution of Asteraceae family and artemisinin biosynthesis.</title>
        <authorList>
            <person name="Shen Q."/>
            <person name="Zhang L."/>
            <person name="Liao Z."/>
            <person name="Wang S."/>
            <person name="Yan T."/>
            <person name="Shi P."/>
            <person name="Liu M."/>
            <person name="Fu X."/>
            <person name="Pan Q."/>
            <person name="Wang Y."/>
            <person name="Lv Z."/>
            <person name="Lu X."/>
            <person name="Zhang F."/>
            <person name="Jiang W."/>
            <person name="Ma Y."/>
            <person name="Chen M."/>
            <person name="Hao X."/>
            <person name="Li L."/>
            <person name="Tang Y."/>
            <person name="Lv G."/>
            <person name="Zhou Y."/>
            <person name="Sun X."/>
            <person name="Brodelius P.E."/>
            <person name="Rose J.K.C."/>
            <person name="Tang K."/>
        </authorList>
    </citation>
    <scope>NUCLEOTIDE SEQUENCE [LARGE SCALE GENOMIC DNA]</scope>
    <source>
        <strain evidence="3">cv. Huhao1</strain>
        <tissue evidence="2">Leaf</tissue>
    </source>
</reference>
<dbReference type="CDD" id="cd06410">
    <property type="entry name" value="PB1_UP2"/>
    <property type="match status" value="1"/>
</dbReference>
<evidence type="ECO:0000313" key="2">
    <source>
        <dbReference type="EMBL" id="PWA37660.1"/>
    </source>
</evidence>
<dbReference type="STRING" id="35608.A0A2U1KLJ8"/>
<dbReference type="EMBL" id="PKPP01016488">
    <property type="protein sequence ID" value="PWA37660.1"/>
    <property type="molecule type" value="Genomic_DNA"/>
</dbReference>
<gene>
    <name evidence="2" type="ORF">CTI12_AA588200</name>
</gene>
<proteinExistence type="predicted"/>
<dbReference type="PANTHER" id="PTHR31066">
    <property type="entry name" value="OS05G0427100 PROTEIN-RELATED"/>
    <property type="match status" value="1"/>
</dbReference>
<dbReference type="SUPFAM" id="SSF54277">
    <property type="entry name" value="CAD &amp; PB1 domains"/>
    <property type="match status" value="1"/>
</dbReference>
<dbReference type="PANTHER" id="PTHR31066:SF60">
    <property type="entry name" value="PB1 DOMAIN-CONTAINING PROTEIN"/>
    <property type="match status" value="1"/>
</dbReference>
<dbReference type="Pfam" id="PF00564">
    <property type="entry name" value="PB1"/>
    <property type="match status" value="1"/>
</dbReference>
<dbReference type="SMART" id="SM00666">
    <property type="entry name" value="PB1"/>
    <property type="match status" value="1"/>
</dbReference>
<dbReference type="AlphaFoldDB" id="A0A2U1KLJ8"/>
<dbReference type="InterPro" id="IPR000270">
    <property type="entry name" value="PB1_dom"/>
</dbReference>
<accession>A0A2U1KLJ8</accession>
<dbReference type="Proteomes" id="UP000245207">
    <property type="component" value="Unassembled WGS sequence"/>
</dbReference>
<comment type="caution">
    <text evidence="2">The sequence shown here is derived from an EMBL/GenBank/DDBJ whole genome shotgun (WGS) entry which is preliminary data.</text>
</comment>